<evidence type="ECO:0000256" key="2">
    <source>
        <dbReference type="ARBA" id="ARBA00005944"/>
    </source>
</evidence>
<evidence type="ECO:0000256" key="7">
    <source>
        <dbReference type="SAM" id="Phobius"/>
    </source>
</evidence>
<organism evidence="9 10">
    <name type="scientific">Ascaris lumbricoides</name>
    <name type="common">Giant roundworm</name>
    <dbReference type="NCBI Taxonomy" id="6252"/>
    <lineage>
        <taxon>Eukaryota</taxon>
        <taxon>Metazoa</taxon>
        <taxon>Ecdysozoa</taxon>
        <taxon>Nematoda</taxon>
        <taxon>Chromadorea</taxon>
        <taxon>Rhabditida</taxon>
        <taxon>Spirurina</taxon>
        <taxon>Ascaridomorpha</taxon>
        <taxon>Ascaridoidea</taxon>
        <taxon>Ascarididae</taxon>
        <taxon>Ascaris</taxon>
    </lineage>
</organism>
<dbReference type="PANTHER" id="PTHR34093">
    <property type="entry name" value="CHLORIDE CHANNEL CLIC-LIKE PROTEIN 1"/>
    <property type="match status" value="1"/>
</dbReference>
<keyword evidence="6 7" id="KW-0472">Membrane</keyword>
<evidence type="ECO:0000256" key="1">
    <source>
        <dbReference type="ARBA" id="ARBA00004141"/>
    </source>
</evidence>
<feature type="transmembrane region" description="Helical" evidence="7">
    <location>
        <begin position="208"/>
        <end position="227"/>
    </location>
</feature>
<keyword evidence="8" id="KW-0732">Signal</keyword>
<keyword evidence="5 7" id="KW-1133">Transmembrane helix</keyword>
<dbReference type="Proteomes" id="UP000036681">
    <property type="component" value="Unplaced"/>
</dbReference>
<evidence type="ECO:0000256" key="3">
    <source>
        <dbReference type="ARBA" id="ARBA00015571"/>
    </source>
</evidence>
<evidence type="ECO:0000256" key="4">
    <source>
        <dbReference type="ARBA" id="ARBA00022692"/>
    </source>
</evidence>
<evidence type="ECO:0000313" key="10">
    <source>
        <dbReference type="WBParaSite" id="ALUE_0000942101-mRNA-1"/>
    </source>
</evidence>
<comment type="similarity">
    <text evidence="2">Belongs to the chloride channel MCLC family.</text>
</comment>
<protein>
    <recommendedName>
        <fullName evidence="3">Chloride channel CLIC-like protein 1</fullName>
    </recommendedName>
</protein>
<dbReference type="WBParaSite" id="ALUE_0000942101-mRNA-1">
    <property type="protein sequence ID" value="ALUE_0000942101-mRNA-1"/>
    <property type="gene ID" value="ALUE_0000942101"/>
</dbReference>
<sequence>MLVISILSAVMIYVGSAVENVDVDLTVDRTGWKDPLDPFSPYQEYERDIEKLRNCEEQLKLCRRGNNDIEDPLTKTGIGHVNGQDDPALKLIIRNILSRLHVDIDRDSVERRLKTPESRSFGPQEFVSFVLTTVTNDLYFKVTYVDRLASVFINTNDVETIRRYLNSEGESVSLREQIRVILEGFIVQQDLYSEPSFPIRFGTAISPYLPLLNLGLLVPAVVVLLSSRHSSRSLFFMVFSTAFLVSLFVVYNRKYQENVAARIARSKMAIADHCKPKGLISEALNILGGLVFIKGKSECLQYHEDLFVDPLYEISPLDVVCDVLSNFIFTPLGIFGRHFNVFFNEFYRDSPIPLVLVKTVLFVFLTISILFWACGYRLRTIFATLEPASVTPSLRGRSASRFARPTAVEGCKEQLIETTVRKGSAPKLSASVSCRSRPVVRRDSERSPSQKRTQSVVECLRLIELDKVKVRRIFVALRSTTSGEVFVRT</sequence>
<feature type="signal peptide" evidence="8">
    <location>
        <begin position="1"/>
        <end position="17"/>
    </location>
</feature>
<keyword evidence="9" id="KW-1185">Reference proteome</keyword>
<dbReference type="PANTHER" id="PTHR34093:SF1">
    <property type="entry name" value="CHLORIDE CHANNEL CLIC-LIKE PROTEIN 1"/>
    <property type="match status" value="1"/>
</dbReference>
<proteinExistence type="inferred from homology"/>
<evidence type="ECO:0000256" key="5">
    <source>
        <dbReference type="ARBA" id="ARBA00022989"/>
    </source>
</evidence>
<accession>A0A0M3I034</accession>
<comment type="subcellular location">
    <subcellularLocation>
        <location evidence="1">Membrane</location>
        <topology evidence="1">Multi-pass membrane protein</topology>
    </subcellularLocation>
</comment>
<dbReference type="InterPro" id="IPR009231">
    <property type="entry name" value="Chloride_chnl_CLIC-like"/>
</dbReference>
<keyword evidence="4 7" id="KW-0812">Transmembrane</keyword>
<dbReference type="GO" id="GO:0016020">
    <property type="term" value="C:membrane"/>
    <property type="evidence" value="ECO:0007669"/>
    <property type="project" value="UniProtKB-SubCell"/>
</dbReference>
<feature type="transmembrane region" description="Helical" evidence="7">
    <location>
        <begin position="234"/>
        <end position="251"/>
    </location>
</feature>
<dbReference type="GO" id="GO:0005254">
    <property type="term" value="F:chloride channel activity"/>
    <property type="evidence" value="ECO:0007669"/>
    <property type="project" value="TreeGrafter"/>
</dbReference>
<name>A0A0M3I034_ASCLU</name>
<evidence type="ECO:0000256" key="6">
    <source>
        <dbReference type="ARBA" id="ARBA00023136"/>
    </source>
</evidence>
<feature type="chain" id="PRO_5005656739" description="Chloride channel CLIC-like protein 1" evidence="8">
    <location>
        <begin position="18"/>
        <end position="489"/>
    </location>
</feature>
<evidence type="ECO:0000313" key="9">
    <source>
        <dbReference type="Proteomes" id="UP000036681"/>
    </source>
</evidence>
<dbReference type="AlphaFoldDB" id="A0A0M3I034"/>
<reference evidence="10" key="1">
    <citation type="submission" date="2017-02" db="UniProtKB">
        <authorList>
            <consortium name="WormBaseParasite"/>
        </authorList>
    </citation>
    <scope>IDENTIFICATION</scope>
</reference>
<feature type="transmembrane region" description="Helical" evidence="7">
    <location>
        <begin position="352"/>
        <end position="373"/>
    </location>
</feature>
<dbReference type="GO" id="GO:0005783">
    <property type="term" value="C:endoplasmic reticulum"/>
    <property type="evidence" value="ECO:0007669"/>
    <property type="project" value="TreeGrafter"/>
</dbReference>
<evidence type="ECO:0000256" key="8">
    <source>
        <dbReference type="SAM" id="SignalP"/>
    </source>
</evidence>